<proteinExistence type="predicted"/>
<dbReference type="RefSeq" id="WP_301677903.1">
    <property type="nucleotide sequence ID" value="NZ_VCYI01000012.1"/>
</dbReference>
<gene>
    <name evidence="1" type="ORF">FGW20_09720</name>
</gene>
<evidence type="ECO:0000313" key="2">
    <source>
        <dbReference type="Proteomes" id="UP001168423"/>
    </source>
</evidence>
<dbReference type="Gene3D" id="1.10.10.10">
    <property type="entry name" value="Winged helix-like DNA-binding domain superfamily/Winged helix DNA-binding domain"/>
    <property type="match status" value="1"/>
</dbReference>
<dbReference type="SUPFAM" id="SSF46785">
    <property type="entry name" value="Winged helix' DNA-binding domain"/>
    <property type="match status" value="1"/>
</dbReference>
<dbReference type="EMBL" id="VCYI01000012">
    <property type="protein sequence ID" value="MDN7013316.1"/>
    <property type="molecule type" value="Genomic_DNA"/>
</dbReference>
<dbReference type="InterPro" id="IPR036390">
    <property type="entry name" value="WH_DNA-bd_sf"/>
</dbReference>
<dbReference type="InterPro" id="IPR036388">
    <property type="entry name" value="WH-like_DNA-bd_sf"/>
</dbReference>
<comment type="caution">
    <text evidence="1">The sequence shown here is derived from an EMBL/GenBank/DDBJ whole genome shotgun (WGS) entry which is preliminary data.</text>
</comment>
<reference evidence="1" key="1">
    <citation type="submission" date="2019-05" db="EMBL/GenBank/DDBJ databases">
        <title>Isolation and characterization of methanogens from the cold seep sediment at Four-Way Closure Ridge.</title>
        <authorList>
            <person name="You Y.-T."/>
            <person name="Chen S.-C."/>
            <person name="Zhang W.-L."/>
            <person name="Lai M.-C."/>
        </authorList>
    </citation>
    <scope>NUCLEOTIDE SEQUENCE</scope>
    <source>
        <strain evidence="1">FWC-SCC3</strain>
    </source>
</reference>
<sequence>MSLPSPEIISTPLGFTPVMRKDPFTKEFMQTLGLNERQLAAVSFLKEHDTITNNRYQRLNAVAARTALNDLNDLVEKRILERRGRSKRDTHYVLASLRNSL</sequence>
<organism evidence="1 2">
    <name type="scientific">Methanoculleus methanifontis</name>
    <dbReference type="NCBI Taxonomy" id="2584086"/>
    <lineage>
        <taxon>Archaea</taxon>
        <taxon>Methanobacteriati</taxon>
        <taxon>Methanobacteriota</taxon>
        <taxon>Stenosarchaea group</taxon>
        <taxon>Methanomicrobia</taxon>
        <taxon>Methanomicrobiales</taxon>
        <taxon>Methanomicrobiaceae</taxon>
        <taxon>Methanoculleus</taxon>
    </lineage>
</organism>
<protein>
    <submittedName>
        <fullName evidence="1">Uncharacterized protein</fullName>
    </submittedName>
</protein>
<accession>A0ABT8M3V1</accession>
<name>A0ABT8M3V1_9EURY</name>
<keyword evidence="2" id="KW-1185">Reference proteome</keyword>
<evidence type="ECO:0000313" key="1">
    <source>
        <dbReference type="EMBL" id="MDN7013316.1"/>
    </source>
</evidence>
<dbReference type="Proteomes" id="UP001168423">
    <property type="component" value="Unassembled WGS sequence"/>
</dbReference>